<evidence type="ECO:0000256" key="1">
    <source>
        <dbReference type="SAM" id="Phobius"/>
    </source>
</evidence>
<accession>A0ABQ1QDF9</accession>
<evidence type="ECO:0000313" key="4">
    <source>
        <dbReference type="Proteomes" id="UP000642571"/>
    </source>
</evidence>
<dbReference type="Gene3D" id="1.20.144.10">
    <property type="entry name" value="Phosphatidic acid phosphatase type 2/haloperoxidase"/>
    <property type="match status" value="2"/>
</dbReference>
<dbReference type="InterPro" id="IPR036938">
    <property type="entry name" value="PAP2/HPO_sf"/>
</dbReference>
<organism evidence="3 4">
    <name type="scientific">Pontibacillus salipaludis</name>
    <dbReference type="NCBI Taxonomy" id="1697394"/>
    <lineage>
        <taxon>Bacteria</taxon>
        <taxon>Bacillati</taxon>
        <taxon>Bacillota</taxon>
        <taxon>Bacilli</taxon>
        <taxon>Bacillales</taxon>
        <taxon>Bacillaceae</taxon>
        <taxon>Pontibacillus</taxon>
    </lineage>
</organism>
<feature type="transmembrane region" description="Helical" evidence="1">
    <location>
        <begin position="127"/>
        <end position="147"/>
    </location>
</feature>
<dbReference type="RefSeq" id="WP_188655635.1">
    <property type="nucleotide sequence ID" value="NZ_BMIN01000019.1"/>
</dbReference>
<name>A0ABQ1QDF9_9BACI</name>
<dbReference type="Pfam" id="PF01569">
    <property type="entry name" value="PAP2"/>
    <property type="match status" value="1"/>
</dbReference>
<feature type="transmembrane region" description="Helical" evidence="1">
    <location>
        <begin position="185"/>
        <end position="206"/>
    </location>
</feature>
<feature type="transmembrane region" description="Helical" evidence="1">
    <location>
        <begin position="12"/>
        <end position="31"/>
    </location>
</feature>
<dbReference type="CDD" id="cd03392">
    <property type="entry name" value="PAP2_like_2"/>
    <property type="match status" value="1"/>
</dbReference>
<feature type="transmembrane region" description="Helical" evidence="1">
    <location>
        <begin position="154"/>
        <end position="173"/>
    </location>
</feature>
<proteinExistence type="predicted"/>
<dbReference type="SUPFAM" id="SSF48317">
    <property type="entry name" value="Acid phosphatase/Vanadium-dependent haloperoxidase"/>
    <property type="match status" value="1"/>
</dbReference>
<keyword evidence="4" id="KW-1185">Reference proteome</keyword>
<protein>
    <submittedName>
        <fullName evidence="3">Phosphatase PAP2 family protein</fullName>
    </submittedName>
</protein>
<gene>
    <name evidence="3" type="ORF">GCM10011389_34690</name>
</gene>
<keyword evidence="1" id="KW-0812">Transmembrane</keyword>
<reference evidence="4" key="1">
    <citation type="journal article" date="2019" name="Int. J. Syst. Evol. Microbiol.">
        <title>The Global Catalogue of Microorganisms (GCM) 10K type strain sequencing project: providing services to taxonomists for standard genome sequencing and annotation.</title>
        <authorList>
            <consortium name="The Broad Institute Genomics Platform"/>
            <consortium name="The Broad Institute Genome Sequencing Center for Infectious Disease"/>
            <person name="Wu L."/>
            <person name="Ma J."/>
        </authorList>
    </citation>
    <scope>NUCLEOTIDE SEQUENCE [LARGE SCALE GENOMIC DNA]</scope>
    <source>
        <strain evidence="4">CGMCC 1.15353</strain>
    </source>
</reference>
<dbReference type="InterPro" id="IPR000326">
    <property type="entry name" value="PAP2/HPO"/>
</dbReference>
<keyword evidence="1" id="KW-0472">Membrane</keyword>
<dbReference type="Proteomes" id="UP000642571">
    <property type="component" value="Unassembled WGS sequence"/>
</dbReference>
<comment type="caution">
    <text evidence="3">The sequence shown here is derived from an EMBL/GenBank/DDBJ whole genome shotgun (WGS) entry which is preliminary data.</text>
</comment>
<dbReference type="SMART" id="SM00014">
    <property type="entry name" value="acidPPc"/>
    <property type="match status" value="1"/>
</dbReference>
<sequence length="214" mass="23113">MESYLNFSKKPVYISGAVLLGLSLTLMTLVLTGEAGLVDEWAAQFAAGAGEEVHQFFSALTPLGSGKVLGPVAIVFVVLIGLRKRDWLQALMMFMGVLVGYGVNILLKSVIARERPVVNEGVEGFSFPSGHAMVSLICAVLAFYFLSRQANSKILVASSSVVGFTLVLLIGVSRVFEGAHYLSDVLAGFTFGLVFAGVWIMVYEWIEKKANLRL</sequence>
<feature type="transmembrane region" description="Helical" evidence="1">
    <location>
        <begin position="59"/>
        <end position="80"/>
    </location>
</feature>
<dbReference type="PANTHER" id="PTHR14969">
    <property type="entry name" value="SPHINGOSINE-1-PHOSPHATE PHOSPHOHYDROLASE"/>
    <property type="match status" value="1"/>
</dbReference>
<evidence type="ECO:0000259" key="2">
    <source>
        <dbReference type="SMART" id="SM00014"/>
    </source>
</evidence>
<dbReference type="EMBL" id="BMIN01000019">
    <property type="protein sequence ID" value="GGD23977.1"/>
    <property type="molecule type" value="Genomic_DNA"/>
</dbReference>
<evidence type="ECO:0000313" key="3">
    <source>
        <dbReference type="EMBL" id="GGD23977.1"/>
    </source>
</evidence>
<feature type="domain" description="Phosphatidic acid phosphatase type 2/haloperoxidase" evidence="2">
    <location>
        <begin position="90"/>
        <end position="200"/>
    </location>
</feature>
<dbReference type="PANTHER" id="PTHR14969:SF13">
    <property type="entry name" value="AT30094P"/>
    <property type="match status" value="1"/>
</dbReference>
<feature type="transmembrane region" description="Helical" evidence="1">
    <location>
        <begin position="87"/>
        <end position="107"/>
    </location>
</feature>
<keyword evidence="1" id="KW-1133">Transmembrane helix</keyword>